<dbReference type="SUPFAM" id="SSF82549">
    <property type="entry name" value="DAK1/DegV-like"/>
    <property type="match status" value="1"/>
</dbReference>
<evidence type="ECO:0000313" key="3">
    <source>
        <dbReference type="Proteomes" id="UP000067626"/>
    </source>
</evidence>
<dbReference type="EMBL" id="CP012159">
    <property type="protein sequence ID" value="AKT39674.1"/>
    <property type="molecule type" value="Genomic_DNA"/>
</dbReference>
<name>A0A0K1EFQ8_CHOCO</name>
<gene>
    <name evidence="2" type="ORF">CMC5_038230</name>
</gene>
<dbReference type="RefSeq" id="WP_050431720.1">
    <property type="nucleotide sequence ID" value="NZ_CP012159.1"/>
</dbReference>
<dbReference type="Pfam" id="PF02645">
    <property type="entry name" value="DegV"/>
    <property type="match status" value="1"/>
</dbReference>
<evidence type="ECO:0008006" key="4">
    <source>
        <dbReference type="Google" id="ProtNLM"/>
    </source>
</evidence>
<dbReference type="KEGG" id="ccro:CMC5_038230"/>
<dbReference type="NCBIfam" id="TIGR00762">
    <property type="entry name" value="DegV"/>
    <property type="match status" value="1"/>
</dbReference>
<dbReference type="PANTHER" id="PTHR33434">
    <property type="entry name" value="DEGV DOMAIN-CONTAINING PROTEIN DR_1986-RELATED"/>
    <property type="match status" value="1"/>
</dbReference>
<dbReference type="InterPro" id="IPR043168">
    <property type="entry name" value="DegV_C"/>
</dbReference>
<evidence type="ECO:0000256" key="1">
    <source>
        <dbReference type="ARBA" id="ARBA00023121"/>
    </source>
</evidence>
<dbReference type="Gene3D" id="3.40.50.10170">
    <property type="match status" value="1"/>
</dbReference>
<keyword evidence="3" id="KW-1185">Reference proteome</keyword>
<keyword evidence="1" id="KW-0446">Lipid-binding</keyword>
<dbReference type="PROSITE" id="PS51482">
    <property type="entry name" value="DEGV"/>
    <property type="match status" value="1"/>
</dbReference>
<dbReference type="InterPro" id="IPR003797">
    <property type="entry name" value="DegV"/>
</dbReference>
<dbReference type="InterPro" id="IPR050270">
    <property type="entry name" value="DegV_domain_contain"/>
</dbReference>
<dbReference type="AlphaFoldDB" id="A0A0K1EFQ8"/>
<dbReference type="GO" id="GO:0008289">
    <property type="term" value="F:lipid binding"/>
    <property type="evidence" value="ECO:0007669"/>
    <property type="project" value="UniProtKB-KW"/>
</dbReference>
<organism evidence="2 3">
    <name type="scientific">Chondromyces crocatus</name>
    <dbReference type="NCBI Taxonomy" id="52"/>
    <lineage>
        <taxon>Bacteria</taxon>
        <taxon>Pseudomonadati</taxon>
        <taxon>Myxococcota</taxon>
        <taxon>Polyangia</taxon>
        <taxon>Polyangiales</taxon>
        <taxon>Polyangiaceae</taxon>
        <taxon>Chondromyces</taxon>
    </lineage>
</organism>
<protein>
    <recommendedName>
        <fullName evidence="4">DegV family protein</fullName>
    </recommendedName>
</protein>
<dbReference type="PANTHER" id="PTHR33434:SF2">
    <property type="entry name" value="FATTY ACID-BINDING PROTEIN TM_1468"/>
    <property type="match status" value="1"/>
</dbReference>
<dbReference type="Proteomes" id="UP000067626">
    <property type="component" value="Chromosome"/>
</dbReference>
<accession>A0A0K1EFQ8</accession>
<proteinExistence type="predicted"/>
<reference evidence="2 3" key="1">
    <citation type="submission" date="2015-07" db="EMBL/GenBank/DDBJ databases">
        <title>Genome analysis of myxobacterium Chondromyces crocatus Cm c5 reveals a high potential for natural compound synthesis and the genetic basis for the loss of fruiting body formation.</title>
        <authorList>
            <person name="Zaburannyi N."/>
            <person name="Bunk B."/>
            <person name="Maier J."/>
            <person name="Overmann J."/>
            <person name="Mueller R."/>
        </authorList>
    </citation>
    <scope>NUCLEOTIDE SEQUENCE [LARGE SCALE GENOMIC DNA]</scope>
    <source>
        <strain evidence="2 3">Cm c5</strain>
    </source>
</reference>
<dbReference type="Gene3D" id="3.30.1180.10">
    <property type="match status" value="1"/>
</dbReference>
<sequence>MIIVTNPGSNLPEGLVERYDIQVTPQQIVVDGVSHDTRFGIELALIDGWVRTAREHPHVVGTTAAEFVSTFRAALRHDREVLAIMTSRKIIGSYDAAQVAARTLLRLPGEEGAKITVFDTGVTDVGAGLSCILAGEARAAGMPLEDVVQLLEACRREIQVGFVVETLEYLVKGGRATALRAFFANLFGLRPLIAFSSGELKMMSKVSARADAGIAIAQWIAGSLGQGRRVAAAVFHGDAPHKAQRAAEELRRRLDVACLWLRPLSPSIYLHAGPGAVGVAAVPLDQLPWWPAHLRL</sequence>
<evidence type="ECO:0000313" key="2">
    <source>
        <dbReference type="EMBL" id="AKT39674.1"/>
    </source>
</evidence>